<protein>
    <recommendedName>
        <fullName evidence="3">AAA+ ATPase domain-containing protein</fullName>
    </recommendedName>
</protein>
<dbReference type="RefSeq" id="WP_055941389.1">
    <property type="nucleotide sequence ID" value="NZ_JAQDCV010000008.1"/>
</dbReference>
<dbReference type="Proteomes" id="UP000050833">
    <property type="component" value="Unassembled WGS sequence"/>
</dbReference>
<dbReference type="InterPro" id="IPR027417">
    <property type="entry name" value="P-loop_NTPase"/>
</dbReference>
<proteinExistence type="predicted"/>
<reference evidence="1 2" key="1">
    <citation type="submission" date="2015-10" db="EMBL/GenBank/DDBJ databases">
        <title>Butyribacter intestini gen. nov., sp. nov., a butyric acid-producing bacterium of the family Lachnospiraceae isolated from the human faeces.</title>
        <authorList>
            <person name="Zou Y."/>
            <person name="Xue W."/>
            <person name="Luo G."/>
            <person name="Lv M."/>
        </authorList>
    </citation>
    <scope>NUCLEOTIDE SEQUENCE [LARGE SCALE GENOMIC DNA]</scope>
    <source>
        <strain evidence="1 2">TF01-11</strain>
    </source>
</reference>
<dbReference type="AlphaFoldDB" id="A0AAW3JUQ0"/>
<dbReference type="EMBL" id="LLKB01000001">
    <property type="protein sequence ID" value="KQC86135.1"/>
    <property type="molecule type" value="Genomic_DNA"/>
</dbReference>
<evidence type="ECO:0000313" key="1">
    <source>
        <dbReference type="EMBL" id="KQC86135.1"/>
    </source>
</evidence>
<evidence type="ECO:0000313" key="2">
    <source>
        <dbReference type="Proteomes" id="UP000050833"/>
    </source>
</evidence>
<dbReference type="SUPFAM" id="SSF52540">
    <property type="entry name" value="P-loop containing nucleoside triphosphate hydrolases"/>
    <property type="match status" value="1"/>
</dbReference>
<dbReference type="Gene3D" id="3.40.50.300">
    <property type="entry name" value="P-loop containing nucleotide triphosphate hydrolases"/>
    <property type="match status" value="1"/>
</dbReference>
<sequence>MILKDVIKLDERFQTSVNIRFDIDKISKIDEFIPAKSTLNVLESYLENIFEKKNNKSTLLVGPYGKGKSHLLLVLLALLQNRNDKKWEDSITRFYEKIKKQNKRLAACIEKNILCGRENKKRYLPVIISFGRSSLENSYRLALFQALEREKITNLMPNSIYDEVLKKTESWKKDYPETYERFTKNLENAGYEVEKFASDIKKNILPALEVFKKIYKELTAGGEFNPLLENNIPKIYENVAYELKKYGFDGMIIVFDEFSKFIEGEDSRETSKDMELVQSMCELCNASKEPDIRHIFVTHKSIKEYGRFLSTQILNSFKGVEGRLSEVVFRTNAQNYYELMMNVIHKDEKNMGTYYKEYGIDTVKITERTYNMTNMYTIFDKKDYENIIVKGCFPLAPLTVYTLVKISEKVGQNERTVFTFMSNDEPNTLARFVKNHTENSDTLVSADMIFDYFGYIFEKDISNERCHREYIKAKYLIRKCEKEQADNGGEGFYGDKLYDYMKKIIKSVALLNMLNQTELVANDKCLICMVCLEENKNLYEAAKKALTDGGYLTYRRRSDSYVFRINTDANFEKEIEKRINKIKCSQSEVVECFRKTTERRFELPKEYNDEKKMTRYFEYCFEYGKKLENTKYLKKRIEELSKENFSDGKIILSMGEADREKIEQNLKELENERIVVICPAESVDFTDNIKKYYAINDIRNDEEYLKENETALEEAYFCLDDVVFEINRKINEHYMPGTNNAIYFYMQKNGEKKAKLKKNDNIDTNRKLQKILSSICSDYYGKTPCINHELINKNDISSQIKKVRNEIMHRLLSNEDMSEWDDGKSAEATIYRAVLKNKGLITYDDENADSPEKQDDDIAELLDKIRKFIKDSVGNKNCFSELYKSLKGKDFGVRNGVIPIYVAYCLSGKIGTPLVYYDRIENEISAQILSKADEEPEKCYLYIEKNDGEKEEYLENIIKIFDIWQSTDEVLTQKTQMLSPMKKLRMITNGLQQWYRSLSGYCRYVSLDLCSEDKVENEKNWIYSKCDLFRNDLAGNIESAREYLFESLPKLTDSAKDGNVDYKKCVSEIVKIKSEIEKMYDKLVDKLSTMIKQQLSDESNVSVISLRTVFERWTEKNEEKISQLKDSGVVFEYCVETLIRYVTKNSEEDEEKIINKISDGLIGLALRDYKDGTAEIFEKELEKAVKELERTLKKENTTDNAVSFTMDTADGKQVKCSLSEYDESPATDIIENQLREVLGENEYDKSAQVSAILKILGEIVG</sequence>
<name>A0AAW3JUQ0_9FIRM</name>
<organism evidence="1 2">
    <name type="scientific">Butyribacter intestini</name>
    <dbReference type="NCBI Taxonomy" id="1703332"/>
    <lineage>
        <taxon>Bacteria</taxon>
        <taxon>Bacillati</taxon>
        <taxon>Bacillota</taxon>
        <taxon>Clostridia</taxon>
        <taxon>Lachnospirales</taxon>
        <taxon>Lachnospiraceae</taxon>
        <taxon>Butyribacter</taxon>
    </lineage>
</organism>
<keyword evidence="2" id="KW-1185">Reference proteome</keyword>
<accession>A0AAW3JUQ0</accession>
<comment type="caution">
    <text evidence="1">The sequence shown here is derived from an EMBL/GenBank/DDBJ whole genome shotgun (WGS) entry which is preliminary data.</text>
</comment>
<gene>
    <name evidence="1" type="ORF">APZ18_02770</name>
</gene>
<evidence type="ECO:0008006" key="3">
    <source>
        <dbReference type="Google" id="ProtNLM"/>
    </source>
</evidence>